<evidence type="ECO:0000313" key="1">
    <source>
        <dbReference type="EMBL" id="CAI9304351.1"/>
    </source>
</evidence>
<sequence>MSGSRSEPQQHEEVEMTLIEMDTTQNVMQATPNEVESSSSWDFSQYIQVTPPKSYEGEEGVVGEEVVDAEEGVVGEEVVGANVQVDEVIPNIKVVANVQI</sequence>
<keyword evidence="2" id="KW-1185">Reference proteome</keyword>
<dbReference type="Proteomes" id="UP001177003">
    <property type="component" value="Chromosome 9"/>
</dbReference>
<accession>A0AA36A5U5</accession>
<dbReference type="EMBL" id="OX465085">
    <property type="protein sequence ID" value="CAI9304351.1"/>
    <property type="molecule type" value="Genomic_DNA"/>
</dbReference>
<name>A0AA36A5U5_LACSI</name>
<proteinExistence type="predicted"/>
<reference evidence="1" key="1">
    <citation type="submission" date="2023-04" db="EMBL/GenBank/DDBJ databases">
        <authorList>
            <person name="Vijverberg K."/>
            <person name="Xiong W."/>
            <person name="Schranz E."/>
        </authorList>
    </citation>
    <scope>NUCLEOTIDE SEQUENCE</scope>
</reference>
<gene>
    <name evidence="1" type="ORF">LSALG_LOCUS42732</name>
</gene>
<organism evidence="1 2">
    <name type="scientific">Lactuca saligna</name>
    <name type="common">Willowleaf lettuce</name>
    <dbReference type="NCBI Taxonomy" id="75948"/>
    <lineage>
        <taxon>Eukaryota</taxon>
        <taxon>Viridiplantae</taxon>
        <taxon>Streptophyta</taxon>
        <taxon>Embryophyta</taxon>
        <taxon>Tracheophyta</taxon>
        <taxon>Spermatophyta</taxon>
        <taxon>Magnoliopsida</taxon>
        <taxon>eudicotyledons</taxon>
        <taxon>Gunneridae</taxon>
        <taxon>Pentapetalae</taxon>
        <taxon>asterids</taxon>
        <taxon>campanulids</taxon>
        <taxon>Asterales</taxon>
        <taxon>Asteraceae</taxon>
        <taxon>Cichorioideae</taxon>
        <taxon>Cichorieae</taxon>
        <taxon>Lactucinae</taxon>
        <taxon>Lactuca</taxon>
    </lineage>
</organism>
<evidence type="ECO:0000313" key="2">
    <source>
        <dbReference type="Proteomes" id="UP001177003"/>
    </source>
</evidence>
<protein>
    <submittedName>
        <fullName evidence="1">Uncharacterized protein</fullName>
    </submittedName>
</protein>
<dbReference type="AlphaFoldDB" id="A0AA36A5U5"/>